<dbReference type="InterPro" id="IPR001128">
    <property type="entry name" value="Cyt_P450"/>
</dbReference>
<comment type="similarity">
    <text evidence="2">Belongs to the cytochrome P450 family.</text>
</comment>
<evidence type="ECO:0000256" key="2">
    <source>
        <dbReference type="ARBA" id="ARBA00010617"/>
    </source>
</evidence>
<dbReference type="PANTHER" id="PTHR47955">
    <property type="entry name" value="CYTOCHROME P450 FAMILY 71 PROTEIN"/>
    <property type="match status" value="1"/>
</dbReference>
<comment type="caution">
    <text evidence="8">The sequence shown here is derived from an EMBL/GenBank/DDBJ whole genome shotgun (WGS) entry which is preliminary data.</text>
</comment>
<dbReference type="Proteomes" id="UP000813462">
    <property type="component" value="Unassembled WGS sequence"/>
</dbReference>
<dbReference type="EMBL" id="JAEACU010000010">
    <property type="protein sequence ID" value="KAH7515645.1"/>
    <property type="molecule type" value="Genomic_DNA"/>
</dbReference>
<proteinExistence type="inferred from homology"/>
<evidence type="ECO:0000256" key="6">
    <source>
        <dbReference type="ARBA" id="ARBA00023004"/>
    </source>
</evidence>
<dbReference type="GO" id="GO:0005506">
    <property type="term" value="F:iron ion binding"/>
    <property type="evidence" value="ECO:0007669"/>
    <property type="project" value="InterPro"/>
</dbReference>
<evidence type="ECO:0000256" key="3">
    <source>
        <dbReference type="ARBA" id="ARBA00022617"/>
    </source>
</evidence>
<dbReference type="PANTHER" id="PTHR47955:SF19">
    <property type="entry name" value="CYTOCHROME P450 71A9-LIKE ISOFORM X1"/>
    <property type="match status" value="1"/>
</dbReference>
<comment type="cofactor">
    <cofactor evidence="1">
        <name>heme</name>
        <dbReference type="ChEBI" id="CHEBI:30413"/>
    </cofactor>
</comment>
<evidence type="ECO:0000256" key="5">
    <source>
        <dbReference type="ARBA" id="ARBA00023002"/>
    </source>
</evidence>
<evidence type="ECO:0000313" key="8">
    <source>
        <dbReference type="EMBL" id="KAH7515645.1"/>
    </source>
</evidence>
<sequence>MPPPKLPIIGNLHQLGELSHQSLFKLANKYGPVMLLHLGGTPTVIVSSMEAAKMVLKLHYLNCCSRPSSAGPRRLSYNFRDIAFAPYGDYSGEK</sequence>
<dbReference type="GO" id="GO:0016705">
    <property type="term" value="F:oxidoreductase activity, acting on paired donors, with incorporation or reduction of molecular oxygen"/>
    <property type="evidence" value="ECO:0007669"/>
    <property type="project" value="InterPro"/>
</dbReference>
<reference evidence="8" key="1">
    <citation type="journal article" date="2021" name="Front. Plant Sci.">
        <title>Chromosome-Scale Genome Assembly for Chinese Sour Jujube and Insights Into Its Genome Evolution and Domestication Signature.</title>
        <authorList>
            <person name="Shen L.-Y."/>
            <person name="Luo H."/>
            <person name="Wang X.-L."/>
            <person name="Wang X.-M."/>
            <person name="Qiu X.-J."/>
            <person name="Liu H."/>
            <person name="Zhou S.-S."/>
            <person name="Jia K.-H."/>
            <person name="Nie S."/>
            <person name="Bao Y.-T."/>
            <person name="Zhang R.-G."/>
            <person name="Yun Q.-Z."/>
            <person name="Chai Y.-H."/>
            <person name="Lu J.-Y."/>
            <person name="Li Y."/>
            <person name="Zhao S.-W."/>
            <person name="Mao J.-F."/>
            <person name="Jia S.-G."/>
            <person name="Mao Y.-M."/>
        </authorList>
    </citation>
    <scope>NUCLEOTIDE SEQUENCE</scope>
    <source>
        <strain evidence="8">AT0</strain>
        <tissue evidence="8">Leaf</tissue>
    </source>
</reference>
<gene>
    <name evidence="8" type="ORF">FEM48_Zijuj10G0048500</name>
</gene>
<accession>A0A978ULE3</accession>
<dbReference type="GO" id="GO:0020037">
    <property type="term" value="F:heme binding"/>
    <property type="evidence" value="ECO:0007669"/>
    <property type="project" value="InterPro"/>
</dbReference>
<evidence type="ECO:0000313" key="9">
    <source>
        <dbReference type="Proteomes" id="UP000813462"/>
    </source>
</evidence>
<organism evidence="8 9">
    <name type="scientific">Ziziphus jujuba var. spinosa</name>
    <dbReference type="NCBI Taxonomy" id="714518"/>
    <lineage>
        <taxon>Eukaryota</taxon>
        <taxon>Viridiplantae</taxon>
        <taxon>Streptophyta</taxon>
        <taxon>Embryophyta</taxon>
        <taxon>Tracheophyta</taxon>
        <taxon>Spermatophyta</taxon>
        <taxon>Magnoliopsida</taxon>
        <taxon>eudicotyledons</taxon>
        <taxon>Gunneridae</taxon>
        <taxon>Pentapetalae</taxon>
        <taxon>rosids</taxon>
        <taxon>fabids</taxon>
        <taxon>Rosales</taxon>
        <taxon>Rhamnaceae</taxon>
        <taxon>Paliureae</taxon>
        <taxon>Ziziphus</taxon>
    </lineage>
</organism>
<keyword evidence="5" id="KW-0560">Oxidoreductase</keyword>
<keyword evidence="4" id="KW-0479">Metal-binding</keyword>
<dbReference type="AlphaFoldDB" id="A0A978ULE3"/>
<evidence type="ECO:0000256" key="4">
    <source>
        <dbReference type="ARBA" id="ARBA00022723"/>
    </source>
</evidence>
<evidence type="ECO:0000256" key="1">
    <source>
        <dbReference type="ARBA" id="ARBA00001971"/>
    </source>
</evidence>
<dbReference type="Gene3D" id="1.10.630.10">
    <property type="entry name" value="Cytochrome P450"/>
    <property type="match status" value="1"/>
</dbReference>
<evidence type="ECO:0000256" key="7">
    <source>
        <dbReference type="ARBA" id="ARBA00023033"/>
    </source>
</evidence>
<keyword evidence="3" id="KW-0349">Heme</keyword>
<dbReference type="GO" id="GO:0004497">
    <property type="term" value="F:monooxygenase activity"/>
    <property type="evidence" value="ECO:0007669"/>
    <property type="project" value="UniProtKB-KW"/>
</dbReference>
<dbReference type="SUPFAM" id="SSF48264">
    <property type="entry name" value="Cytochrome P450"/>
    <property type="match status" value="1"/>
</dbReference>
<keyword evidence="6" id="KW-0408">Iron</keyword>
<protein>
    <submittedName>
        <fullName evidence="8">Uncharacterized protein</fullName>
    </submittedName>
</protein>
<dbReference type="InterPro" id="IPR036396">
    <property type="entry name" value="Cyt_P450_sf"/>
</dbReference>
<dbReference type="Pfam" id="PF00067">
    <property type="entry name" value="p450"/>
    <property type="match status" value="1"/>
</dbReference>
<name>A0A978ULE3_ZIZJJ</name>
<keyword evidence="7" id="KW-0503">Monooxygenase</keyword>